<dbReference type="InterPro" id="IPR050297">
    <property type="entry name" value="LipidA_mod_glycosyltrf_83"/>
</dbReference>
<dbReference type="GO" id="GO:0016763">
    <property type="term" value="F:pentosyltransferase activity"/>
    <property type="evidence" value="ECO:0007669"/>
    <property type="project" value="TreeGrafter"/>
</dbReference>
<dbReference type="EMBL" id="QQWC01000002">
    <property type="protein sequence ID" value="REJ43009.1"/>
    <property type="molecule type" value="Genomic_DNA"/>
</dbReference>
<feature type="transmembrane region" description="Helical" evidence="8">
    <location>
        <begin position="149"/>
        <end position="168"/>
    </location>
</feature>
<evidence type="ECO:0000256" key="4">
    <source>
        <dbReference type="ARBA" id="ARBA00022679"/>
    </source>
</evidence>
<feature type="transmembrane region" description="Helical" evidence="8">
    <location>
        <begin position="124"/>
        <end position="143"/>
    </location>
</feature>
<reference evidence="10 11" key="1">
    <citation type="submission" date="2017-10" db="EMBL/GenBank/DDBJ databases">
        <title>A large-scale comparative metagenomic study reveals the eutrophication-driven functional interactions in six Microcystis-epibionts communities.</title>
        <authorList>
            <person name="Li Q."/>
            <person name="Lin F."/>
        </authorList>
    </citation>
    <scope>NUCLEOTIDE SEQUENCE [LARGE SCALE GENOMIC DNA]</scope>
    <source>
        <strain evidence="10">TF09</strain>
    </source>
</reference>
<keyword evidence="3" id="KW-0328">Glycosyltransferase</keyword>
<dbReference type="Pfam" id="PF13231">
    <property type="entry name" value="PMT_2"/>
    <property type="match status" value="1"/>
</dbReference>
<evidence type="ECO:0000256" key="7">
    <source>
        <dbReference type="ARBA" id="ARBA00023136"/>
    </source>
</evidence>
<dbReference type="InterPro" id="IPR038731">
    <property type="entry name" value="RgtA/B/C-like"/>
</dbReference>
<accession>A0A3E0L678</accession>
<evidence type="ECO:0000313" key="11">
    <source>
        <dbReference type="Proteomes" id="UP000256873"/>
    </source>
</evidence>
<keyword evidence="2" id="KW-1003">Cell membrane</keyword>
<feature type="transmembrane region" description="Helical" evidence="8">
    <location>
        <begin position="180"/>
        <end position="206"/>
    </location>
</feature>
<comment type="caution">
    <text evidence="10">The sequence shown here is derived from an EMBL/GenBank/DDBJ whole genome shotgun (WGS) entry which is preliminary data.</text>
</comment>
<feature type="transmembrane region" description="Helical" evidence="8">
    <location>
        <begin position="426"/>
        <end position="449"/>
    </location>
</feature>
<evidence type="ECO:0000256" key="8">
    <source>
        <dbReference type="SAM" id="Phobius"/>
    </source>
</evidence>
<dbReference type="PANTHER" id="PTHR33908">
    <property type="entry name" value="MANNOSYLTRANSFERASE YKCB-RELATED"/>
    <property type="match status" value="1"/>
</dbReference>
<comment type="subcellular location">
    <subcellularLocation>
        <location evidence="1">Cell membrane</location>
        <topology evidence="1">Multi-pass membrane protein</topology>
    </subcellularLocation>
</comment>
<feature type="transmembrane region" description="Helical" evidence="8">
    <location>
        <begin position="235"/>
        <end position="255"/>
    </location>
</feature>
<dbReference type="AlphaFoldDB" id="A0A3E0L678"/>
<feature type="transmembrane region" description="Helical" evidence="8">
    <location>
        <begin position="100"/>
        <end position="119"/>
    </location>
</feature>
<evidence type="ECO:0000256" key="5">
    <source>
        <dbReference type="ARBA" id="ARBA00022692"/>
    </source>
</evidence>
<evidence type="ECO:0000313" key="10">
    <source>
        <dbReference type="EMBL" id="REJ43009.1"/>
    </source>
</evidence>
<feature type="transmembrane region" description="Helical" evidence="8">
    <location>
        <begin position="398"/>
        <end position="420"/>
    </location>
</feature>
<keyword evidence="4" id="KW-0808">Transferase</keyword>
<evidence type="ECO:0000259" key="9">
    <source>
        <dbReference type="Pfam" id="PF13231"/>
    </source>
</evidence>
<gene>
    <name evidence="10" type="ORF">DWQ54_08945</name>
</gene>
<keyword evidence="7 8" id="KW-0472">Membrane</keyword>
<evidence type="ECO:0000256" key="3">
    <source>
        <dbReference type="ARBA" id="ARBA00022676"/>
    </source>
</evidence>
<dbReference type="PANTHER" id="PTHR33908:SF11">
    <property type="entry name" value="MEMBRANE PROTEIN"/>
    <property type="match status" value="1"/>
</dbReference>
<sequence>MKTRLNFSKKHRFYLVIVLLIFMALCVTSLFFPLPESLNYDEGYHYESGVEILRGTAAKRGDEDIYHRNIMPASALHPLVDQTIQNIFPISKDINLENKFFGRFATIIISVILAIYVFIWSKQLYGVLAGFLALILYVLDPNIIGNSRIITQDLFGAASTFIAIYYFWSFLRFGSRKNLVLSILTFGIAQICRLTAVYLVPIYIILGLGFYHREIIQSIQTKNIPVIQRVIKRSIFYILALILSTILIINIGYSFERSGTQLQNYQFLSHSFKQLQTYPVLKSLSIPIPAAYLQALDFGKYKQETGFGSGMPYLLGQLGFIVDPVQGFKIKGFPQYFLITFLYKVPIATQIFIWLGFISLFLWRKQLNFWQNEAFLIIPSLLYFILMSFNTAQIGIRYILMIFPFLFVFASRIVTGWPAYKRPYRILIIVLTLYLLISNLSYFPHYISYFNELVIDRKMSYQVLVDSNLDWGQNKNYLQDYLQKHPNALFIRYDGDNKLNLVIDNQKVAPSQVSLDNPINLLVIEANQLIGITTDSNHFYWLRSSRQPIDHLACSYLIFKISSQDAANIFGKN</sequence>
<organism evidence="10 11">
    <name type="scientific">Microcystis flos-aquae TF09</name>
    <dbReference type="NCBI Taxonomy" id="2060473"/>
    <lineage>
        <taxon>Bacteria</taxon>
        <taxon>Bacillati</taxon>
        <taxon>Cyanobacteriota</taxon>
        <taxon>Cyanophyceae</taxon>
        <taxon>Oscillatoriophycideae</taxon>
        <taxon>Chroococcales</taxon>
        <taxon>Microcystaceae</taxon>
        <taxon>Microcystis</taxon>
    </lineage>
</organism>
<evidence type="ECO:0000256" key="6">
    <source>
        <dbReference type="ARBA" id="ARBA00022989"/>
    </source>
</evidence>
<protein>
    <recommendedName>
        <fullName evidence="9">Glycosyltransferase RgtA/B/C/D-like domain-containing protein</fullName>
    </recommendedName>
</protein>
<dbReference type="Proteomes" id="UP000256873">
    <property type="component" value="Unassembled WGS sequence"/>
</dbReference>
<evidence type="ECO:0000256" key="1">
    <source>
        <dbReference type="ARBA" id="ARBA00004651"/>
    </source>
</evidence>
<evidence type="ECO:0000256" key="2">
    <source>
        <dbReference type="ARBA" id="ARBA00022475"/>
    </source>
</evidence>
<dbReference type="GO" id="GO:0005886">
    <property type="term" value="C:plasma membrane"/>
    <property type="evidence" value="ECO:0007669"/>
    <property type="project" value="UniProtKB-SubCell"/>
</dbReference>
<feature type="transmembrane region" description="Helical" evidence="8">
    <location>
        <begin position="336"/>
        <end position="363"/>
    </location>
</feature>
<dbReference type="GO" id="GO:0009103">
    <property type="term" value="P:lipopolysaccharide biosynthetic process"/>
    <property type="evidence" value="ECO:0007669"/>
    <property type="project" value="UniProtKB-ARBA"/>
</dbReference>
<feature type="transmembrane region" description="Helical" evidence="8">
    <location>
        <begin position="12"/>
        <end position="32"/>
    </location>
</feature>
<feature type="domain" description="Glycosyltransferase RgtA/B/C/D-like" evidence="9">
    <location>
        <begin position="97"/>
        <end position="207"/>
    </location>
</feature>
<feature type="transmembrane region" description="Helical" evidence="8">
    <location>
        <begin position="369"/>
        <end position="386"/>
    </location>
</feature>
<keyword evidence="5 8" id="KW-0812">Transmembrane</keyword>
<keyword evidence="6 8" id="KW-1133">Transmembrane helix</keyword>
<name>A0A3E0L678_9CHRO</name>
<proteinExistence type="predicted"/>